<evidence type="ECO:0000313" key="1">
    <source>
        <dbReference type="EMBL" id="CAI6338319.1"/>
    </source>
</evidence>
<organism evidence="1 2">
    <name type="scientific">Periconia digitata</name>
    <dbReference type="NCBI Taxonomy" id="1303443"/>
    <lineage>
        <taxon>Eukaryota</taxon>
        <taxon>Fungi</taxon>
        <taxon>Dikarya</taxon>
        <taxon>Ascomycota</taxon>
        <taxon>Pezizomycotina</taxon>
        <taxon>Dothideomycetes</taxon>
        <taxon>Pleosporomycetidae</taxon>
        <taxon>Pleosporales</taxon>
        <taxon>Massarineae</taxon>
        <taxon>Periconiaceae</taxon>
        <taxon>Periconia</taxon>
    </lineage>
</organism>
<accession>A0A9W4UMB2</accession>
<dbReference type="Proteomes" id="UP001152607">
    <property type="component" value="Unassembled WGS sequence"/>
</dbReference>
<dbReference type="EMBL" id="CAOQHR010000008">
    <property type="protein sequence ID" value="CAI6338319.1"/>
    <property type="molecule type" value="Genomic_DNA"/>
</dbReference>
<reference evidence="1" key="1">
    <citation type="submission" date="2023-01" db="EMBL/GenBank/DDBJ databases">
        <authorList>
            <person name="Van Ghelder C."/>
            <person name="Rancurel C."/>
        </authorList>
    </citation>
    <scope>NUCLEOTIDE SEQUENCE</scope>
    <source>
        <strain evidence="1">CNCM I-4278</strain>
    </source>
</reference>
<keyword evidence="2" id="KW-1185">Reference proteome</keyword>
<name>A0A9W4UMB2_9PLEO</name>
<sequence length="78" mass="8635">MVAVEHVRRCRMGVRTTLLIDECVHYVSCVAVPDAISDAFAAAGDCFLFIFGYHFRFLGRGCALLNASPLHKNCSRKS</sequence>
<proteinExistence type="predicted"/>
<gene>
    <name evidence="1" type="ORF">PDIGIT_LOCUS11447</name>
</gene>
<protein>
    <submittedName>
        <fullName evidence="1">Uncharacterized protein</fullName>
    </submittedName>
</protein>
<evidence type="ECO:0000313" key="2">
    <source>
        <dbReference type="Proteomes" id="UP001152607"/>
    </source>
</evidence>
<comment type="caution">
    <text evidence="1">The sequence shown here is derived from an EMBL/GenBank/DDBJ whole genome shotgun (WGS) entry which is preliminary data.</text>
</comment>
<dbReference type="AlphaFoldDB" id="A0A9W4UMB2"/>